<dbReference type="InterPro" id="IPR029063">
    <property type="entry name" value="SAM-dependent_MTases_sf"/>
</dbReference>
<keyword evidence="2" id="KW-0489">Methyltransferase</keyword>
<dbReference type="GO" id="GO:0008168">
    <property type="term" value="F:methyltransferase activity"/>
    <property type="evidence" value="ECO:0007669"/>
    <property type="project" value="UniProtKB-KW"/>
</dbReference>
<sequence length="269" mass="30525">MKKKIKKIISAIFPNGGIKEKIKLGYYSINKPKDTFYELVPGAGTSVAYKTTFQDLAMVTHEALYYIAPDFNYYQHFYKVKENDVVLDAGANCGHLSILFSKLIGKGGVVYAFEPDIYNVERIDRNIGLNNDLPGNIKIENLLLWDENKWIDFYEAGTVGSSAIWIPDSDKCVKKEAVRIDDWVANNNIKKLDFIKMDIEGAEIEALAGCEETIRNLKPNFAIASYHIVDGAATYIKVEAFFEKMNYPYQTVRFRKNEIITFAGPSLKN</sequence>
<organism evidence="2 3">
    <name type="scientific">Flavobacterium yafengii</name>
    <dbReference type="NCBI Taxonomy" id="3041253"/>
    <lineage>
        <taxon>Bacteria</taxon>
        <taxon>Pseudomonadati</taxon>
        <taxon>Bacteroidota</taxon>
        <taxon>Flavobacteriia</taxon>
        <taxon>Flavobacteriales</taxon>
        <taxon>Flavobacteriaceae</taxon>
        <taxon>Flavobacterium</taxon>
    </lineage>
</organism>
<feature type="domain" description="Methyltransferase FkbM" evidence="1">
    <location>
        <begin position="88"/>
        <end position="247"/>
    </location>
</feature>
<dbReference type="InterPro" id="IPR052514">
    <property type="entry name" value="SAM-dependent_MTase"/>
</dbReference>
<gene>
    <name evidence="2" type="ORF">QLS97_13575</name>
</gene>
<dbReference type="Gene3D" id="3.40.50.150">
    <property type="entry name" value="Vaccinia Virus protein VP39"/>
    <property type="match status" value="1"/>
</dbReference>
<dbReference type="PANTHER" id="PTHR34203">
    <property type="entry name" value="METHYLTRANSFERASE, FKBM FAMILY PROTEIN"/>
    <property type="match status" value="1"/>
</dbReference>
<dbReference type="Pfam" id="PF05050">
    <property type="entry name" value="Methyltransf_21"/>
    <property type="match status" value="1"/>
</dbReference>
<keyword evidence="2" id="KW-0808">Transferase</keyword>
<keyword evidence="3" id="KW-1185">Reference proteome</keyword>
<dbReference type="InterPro" id="IPR006342">
    <property type="entry name" value="FkbM_mtfrase"/>
</dbReference>
<dbReference type="NCBIfam" id="TIGR01444">
    <property type="entry name" value="fkbM_fam"/>
    <property type="match status" value="1"/>
</dbReference>
<dbReference type="EMBL" id="JASCRY010000004">
    <property type="protein sequence ID" value="MDI5950681.1"/>
    <property type="molecule type" value="Genomic_DNA"/>
</dbReference>
<name>A0AAW6TM53_9FLAO</name>
<evidence type="ECO:0000313" key="2">
    <source>
        <dbReference type="EMBL" id="MDI5950681.1"/>
    </source>
</evidence>
<protein>
    <submittedName>
        <fullName evidence="2">FkbM family methyltransferase</fullName>
        <ecNumber evidence="2">2.1.1.-</ecNumber>
    </submittedName>
</protein>
<dbReference type="Proteomes" id="UP001228643">
    <property type="component" value="Unassembled WGS sequence"/>
</dbReference>
<proteinExistence type="predicted"/>
<evidence type="ECO:0000259" key="1">
    <source>
        <dbReference type="Pfam" id="PF05050"/>
    </source>
</evidence>
<reference evidence="2 3" key="1">
    <citation type="submission" date="2023-04" db="EMBL/GenBank/DDBJ databases">
        <title>Two novel species of Flavobacterium.</title>
        <authorList>
            <person name="Liu Q."/>
            <person name="Xin Y.-H."/>
        </authorList>
    </citation>
    <scope>NUCLEOTIDE SEQUENCE [LARGE SCALE GENOMIC DNA]</scope>
    <source>
        <strain evidence="2 3">LB2P87</strain>
    </source>
</reference>
<dbReference type="SUPFAM" id="SSF53335">
    <property type="entry name" value="S-adenosyl-L-methionine-dependent methyltransferases"/>
    <property type="match status" value="1"/>
</dbReference>
<comment type="caution">
    <text evidence="2">The sequence shown here is derived from an EMBL/GenBank/DDBJ whole genome shotgun (WGS) entry which is preliminary data.</text>
</comment>
<dbReference type="GO" id="GO:0032259">
    <property type="term" value="P:methylation"/>
    <property type="evidence" value="ECO:0007669"/>
    <property type="project" value="UniProtKB-KW"/>
</dbReference>
<dbReference type="PANTHER" id="PTHR34203:SF15">
    <property type="entry name" value="SLL1173 PROTEIN"/>
    <property type="match status" value="1"/>
</dbReference>
<dbReference type="AlphaFoldDB" id="A0AAW6TM53"/>
<dbReference type="RefSeq" id="WP_282717403.1">
    <property type="nucleotide sequence ID" value="NZ_JASCRV010000003.1"/>
</dbReference>
<evidence type="ECO:0000313" key="3">
    <source>
        <dbReference type="Proteomes" id="UP001228643"/>
    </source>
</evidence>
<accession>A0AAW6TM53</accession>
<dbReference type="EC" id="2.1.1.-" evidence="2"/>